<accession>S8C5L5</accession>
<feature type="region of interest" description="Disordered" evidence="1">
    <location>
        <begin position="38"/>
        <end position="68"/>
    </location>
</feature>
<protein>
    <submittedName>
        <fullName evidence="2">Uncharacterized protein</fullName>
    </submittedName>
</protein>
<gene>
    <name evidence="2" type="ORF">M569_12764</name>
</gene>
<dbReference type="Proteomes" id="UP000015453">
    <property type="component" value="Unassembled WGS sequence"/>
</dbReference>
<organism evidence="2 3">
    <name type="scientific">Genlisea aurea</name>
    <dbReference type="NCBI Taxonomy" id="192259"/>
    <lineage>
        <taxon>Eukaryota</taxon>
        <taxon>Viridiplantae</taxon>
        <taxon>Streptophyta</taxon>
        <taxon>Embryophyta</taxon>
        <taxon>Tracheophyta</taxon>
        <taxon>Spermatophyta</taxon>
        <taxon>Magnoliopsida</taxon>
        <taxon>eudicotyledons</taxon>
        <taxon>Gunneridae</taxon>
        <taxon>Pentapetalae</taxon>
        <taxon>asterids</taxon>
        <taxon>lamiids</taxon>
        <taxon>Lamiales</taxon>
        <taxon>Lentibulariaceae</taxon>
        <taxon>Genlisea</taxon>
    </lineage>
</organism>
<feature type="compositionally biased region" description="Acidic residues" evidence="1">
    <location>
        <begin position="44"/>
        <end position="68"/>
    </location>
</feature>
<keyword evidence="3" id="KW-1185">Reference proteome</keyword>
<name>S8C5L5_9LAMI</name>
<feature type="region of interest" description="Disordered" evidence="1">
    <location>
        <begin position="1"/>
        <end position="23"/>
    </location>
</feature>
<reference evidence="2 3" key="1">
    <citation type="journal article" date="2013" name="BMC Genomics">
        <title>The miniature genome of a carnivorous plant Genlisea aurea contains a low number of genes and short non-coding sequences.</title>
        <authorList>
            <person name="Leushkin E.V."/>
            <person name="Sutormin R.A."/>
            <person name="Nabieva E.R."/>
            <person name="Penin A.A."/>
            <person name="Kondrashov A.S."/>
            <person name="Logacheva M.D."/>
        </authorList>
    </citation>
    <scope>NUCLEOTIDE SEQUENCE [LARGE SCALE GENOMIC DNA]</scope>
</reference>
<evidence type="ECO:0000313" key="2">
    <source>
        <dbReference type="EMBL" id="EPS62029.1"/>
    </source>
</evidence>
<comment type="caution">
    <text evidence="2">The sequence shown here is derived from an EMBL/GenBank/DDBJ whole genome shotgun (WGS) entry which is preliminary data.</text>
</comment>
<dbReference type="AlphaFoldDB" id="S8C5L5"/>
<evidence type="ECO:0000313" key="3">
    <source>
        <dbReference type="Proteomes" id="UP000015453"/>
    </source>
</evidence>
<dbReference type="EMBL" id="AUSU01006437">
    <property type="protein sequence ID" value="EPS62029.1"/>
    <property type="molecule type" value="Genomic_DNA"/>
</dbReference>
<evidence type="ECO:0000256" key="1">
    <source>
        <dbReference type="SAM" id="MobiDB-lite"/>
    </source>
</evidence>
<proteinExistence type="predicted"/>
<sequence length="68" mass="7598">MAQQVAVGRVAPNPNSPSPNNRARKLNFIQSMTTCEMHQKMDDVLAEGEDEHEEDESDGETGEDDHEE</sequence>